<comment type="subunit">
    <text evidence="2">Heterodimer of a large and a small subunit.</text>
</comment>
<evidence type="ECO:0000256" key="1">
    <source>
        <dbReference type="ARBA" id="ARBA00004196"/>
    </source>
</evidence>
<sequence length="116" mass="13046">MKKGKWDLSRRSFMKASGLACGYALLGFRTAKESVASVLDMVGIRQQSVYAADANPKLYKLRKSQDNPMVKKLYAKDGFLKDGPCGHHSHELLHTHYKDKSMFIKALKKKGVELAM</sequence>
<dbReference type="InterPro" id="IPR006311">
    <property type="entry name" value="TAT_signal"/>
</dbReference>
<comment type="subcellular location">
    <subcellularLocation>
        <location evidence="1">Cell envelope</location>
    </subcellularLocation>
</comment>
<organism evidence="5 6">
    <name type="scientific">Desulfoluna limicola</name>
    <dbReference type="NCBI Taxonomy" id="2810562"/>
    <lineage>
        <taxon>Bacteria</taxon>
        <taxon>Pseudomonadati</taxon>
        <taxon>Thermodesulfobacteriota</taxon>
        <taxon>Desulfobacteria</taxon>
        <taxon>Desulfobacterales</taxon>
        <taxon>Desulfolunaceae</taxon>
        <taxon>Desulfoluna</taxon>
    </lineage>
</organism>
<dbReference type="EMBL" id="AP024488">
    <property type="protein sequence ID" value="BCS98839.1"/>
    <property type="molecule type" value="Genomic_DNA"/>
</dbReference>
<name>A0ABM7PMS9_9BACT</name>
<dbReference type="InterPro" id="IPR008953">
    <property type="entry name" value="Fe_hydrogenase_HydB"/>
</dbReference>
<keyword evidence="3" id="KW-0411">Iron-sulfur</keyword>
<dbReference type="SUPFAM" id="SSF48674">
    <property type="entry name" value="Fe-only hydrogenase smaller subunit"/>
    <property type="match status" value="1"/>
</dbReference>
<evidence type="ECO:0000313" key="5">
    <source>
        <dbReference type="EMBL" id="BCS98839.1"/>
    </source>
</evidence>
<keyword evidence="3" id="KW-0479">Metal-binding</keyword>
<gene>
    <name evidence="5" type="primary">hydB_1</name>
    <name evidence="5" type="ORF">DSLASN_44710</name>
</gene>
<dbReference type="SMART" id="SM00902">
    <property type="entry name" value="Fe_hyd_SSU"/>
    <property type="match status" value="1"/>
</dbReference>
<evidence type="ECO:0000259" key="4">
    <source>
        <dbReference type="SMART" id="SM00902"/>
    </source>
</evidence>
<dbReference type="RefSeq" id="WP_236890209.1">
    <property type="nucleotide sequence ID" value="NZ_AP024488.1"/>
</dbReference>
<dbReference type="InterPro" id="IPR019546">
    <property type="entry name" value="TAT_signal_bac_arc"/>
</dbReference>
<dbReference type="PROSITE" id="PS51318">
    <property type="entry name" value="TAT"/>
    <property type="match status" value="1"/>
</dbReference>
<dbReference type="Gene3D" id="4.10.260.20">
    <property type="entry name" value="Iron hydrogenase, small subunit"/>
    <property type="match status" value="1"/>
</dbReference>
<evidence type="ECO:0000256" key="3">
    <source>
        <dbReference type="ARBA" id="ARBA00023014"/>
    </source>
</evidence>
<dbReference type="Proteomes" id="UP001320148">
    <property type="component" value="Chromosome"/>
</dbReference>
<proteinExistence type="predicted"/>
<accession>A0ABM7PMS9</accession>
<dbReference type="InterPro" id="IPR003149">
    <property type="entry name" value="Fe_hydrogenase_ssu"/>
</dbReference>
<protein>
    <submittedName>
        <fullName evidence="5">Periplasmic [Fe] hydrogenase small subunit</fullName>
    </submittedName>
</protein>
<reference evidence="5 6" key="1">
    <citation type="submission" date="2021-02" db="EMBL/GenBank/DDBJ databases">
        <title>Complete genome of Desulfoluna sp. strain ASN36.</title>
        <authorList>
            <person name="Takahashi A."/>
            <person name="Kojima H."/>
            <person name="Fukui M."/>
        </authorList>
    </citation>
    <scope>NUCLEOTIDE SEQUENCE [LARGE SCALE GENOMIC DNA]</scope>
    <source>
        <strain evidence="5 6">ASN36</strain>
    </source>
</reference>
<keyword evidence="6" id="KW-1185">Reference proteome</keyword>
<dbReference type="InterPro" id="IPR036991">
    <property type="entry name" value="Fe_hydrogenase_ssu_sf"/>
</dbReference>
<keyword evidence="3" id="KW-0408">Iron</keyword>
<evidence type="ECO:0000313" key="6">
    <source>
        <dbReference type="Proteomes" id="UP001320148"/>
    </source>
</evidence>
<dbReference type="Pfam" id="PF02256">
    <property type="entry name" value="Fe_hyd_SSU"/>
    <property type="match status" value="1"/>
</dbReference>
<feature type="domain" description="Iron hydrogenase small subunit" evidence="4">
    <location>
        <begin position="36"/>
        <end position="101"/>
    </location>
</feature>
<dbReference type="NCBIfam" id="TIGR01409">
    <property type="entry name" value="TAT_signal_seq"/>
    <property type="match status" value="1"/>
</dbReference>
<evidence type="ECO:0000256" key="2">
    <source>
        <dbReference type="ARBA" id="ARBA00011771"/>
    </source>
</evidence>